<keyword evidence="2" id="KW-0547">Nucleotide-binding</keyword>
<dbReference type="Gene3D" id="1.10.8.60">
    <property type="match status" value="2"/>
</dbReference>
<evidence type="ECO:0000256" key="2">
    <source>
        <dbReference type="ARBA" id="ARBA00022741"/>
    </source>
</evidence>
<dbReference type="InterPro" id="IPR003959">
    <property type="entry name" value="ATPase_AAA_core"/>
</dbReference>
<dbReference type="Proteomes" id="UP000515819">
    <property type="component" value="Chromosome"/>
</dbReference>
<protein>
    <submittedName>
        <fullName evidence="5">AAA family ATPase</fullName>
    </submittedName>
</protein>
<dbReference type="InterPro" id="IPR003593">
    <property type="entry name" value="AAA+_ATPase"/>
</dbReference>
<dbReference type="PANTHER" id="PTHR43392">
    <property type="entry name" value="AAA-TYPE ATPASE FAMILY PROTEIN / ANKYRIN REPEAT FAMILY PROTEIN"/>
    <property type="match status" value="1"/>
</dbReference>
<dbReference type="InterPro" id="IPR000641">
    <property type="entry name" value="CbxX/CfxQ"/>
</dbReference>
<dbReference type="CDD" id="cd00009">
    <property type="entry name" value="AAA"/>
    <property type="match status" value="2"/>
</dbReference>
<dbReference type="InterPro" id="IPR041627">
    <property type="entry name" value="AAA_lid_6"/>
</dbReference>
<dbReference type="Pfam" id="PF17866">
    <property type="entry name" value="AAA_lid_6"/>
    <property type="match status" value="2"/>
</dbReference>
<dbReference type="Gene3D" id="3.40.50.300">
    <property type="entry name" value="P-loop containing nucleotide triphosphate hydrolases"/>
    <property type="match status" value="2"/>
</dbReference>
<dbReference type="GO" id="GO:0005524">
    <property type="term" value="F:ATP binding"/>
    <property type="evidence" value="ECO:0007669"/>
    <property type="project" value="UniProtKB-KW"/>
</dbReference>
<evidence type="ECO:0000256" key="3">
    <source>
        <dbReference type="ARBA" id="ARBA00022840"/>
    </source>
</evidence>
<dbReference type="AlphaFoldDB" id="A0A7G9FP84"/>
<evidence type="ECO:0000313" key="6">
    <source>
        <dbReference type="Proteomes" id="UP000515819"/>
    </source>
</evidence>
<organism evidence="5 6">
    <name type="scientific">Wujia chipingensis</name>
    <dbReference type="NCBI Taxonomy" id="2763670"/>
    <lineage>
        <taxon>Bacteria</taxon>
        <taxon>Bacillati</taxon>
        <taxon>Bacillota</taxon>
        <taxon>Clostridia</taxon>
        <taxon>Lachnospirales</taxon>
        <taxon>Lachnospiraceae</taxon>
        <taxon>Wujia</taxon>
    </lineage>
</organism>
<feature type="domain" description="AAA+ ATPase" evidence="4">
    <location>
        <begin position="693"/>
        <end position="831"/>
    </location>
</feature>
<accession>A0A7G9FP84</accession>
<dbReference type="KEGG" id="wcp:H9Q76_03540"/>
<feature type="domain" description="AAA+ ATPase" evidence="4">
    <location>
        <begin position="415"/>
        <end position="553"/>
    </location>
</feature>
<gene>
    <name evidence="5" type="ORF">H9Q76_03540</name>
</gene>
<evidence type="ECO:0000256" key="1">
    <source>
        <dbReference type="ARBA" id="ARBA00010378"/>
    </source>
</evidence>
<dbReference type="PRINTS" id="PR00819">
    <property type="entry name" value="CBXCFQXSUPER"/>
</dbReference>
<keyword evidence="6" id="KW-1185">Reference proteome</keyword>
<reference evidence="5 6" key="1">
    <citation type="submission" date="2020-08" db="EMBL/GenBank/DDBJ databases">
        <authorList>
            <person name="Liu C."/>
            <person name="Sun Q."/>
        </authorList>
    </citation>
    <scope>NUCLEOTIDE SEQUENCE [LARGE SCALE GENOMIC DNA]</scope>
    <source>
        <strain evidence="5 6">NSJ-4</strain>
    </source>
</reference>
<dbReference type="GO" id="GO:0016887">
    <property type="term" value="F:ATP hydrolysis activity"/>
    <property type="evidence" value="ECO:0007669"/>
    <property type="project" value="InterPro"/>
</dbReference>
<name>A0A7G9FP84_9FIRM</name>
<dbReference type="RefSeq" id="WP_249321632.1">
    <property type="nucleotide sequence ID" value="NZ_CP060632.1"/>
</dbReference>
<dbReference type="InterPro" id="IPR050773">
    <property type="entry name" value="CbxX/CfxQ_RuBisCO_ESX"/>
</dbReference>
<evidence type="ECO:0000259" key="4">
    <source>
        <dbReference type="SMART" id="SM00382"/>
    </source>
</evidence>
<evidence type="ECO:0000313" key="5">
    <source>
        <dbReference type="EMBL" id="QNM00366.1"/>
    </source>
</evidence>
<dbReference type="Pfam" id="PF00004">
    <property type="entry name" value="AAA"/>
    <property type="match status" value="2"/>
</dbReference>
<proteinExistence type="inferred from homology"/>
<dbReference type="SMART" id="SM00382">
    <property type="entry name" value="AAA"/>
    <property type="match status" value="2"/>
</dbReference>
<keyword evidence="3" id="KW-0067">ATP-binding</keyword>
<sequence length="914" mass="104202">MANLFDIGSGGSRIRYFVCKSSEEIIMNTLELITADEYLYRVLINEGYERIVFLDEDVSAFSYDEFSKMSFEKVKEFEKENRRLSKEEKAELIDNIKKSAGNNGLSALKLNNLKRAGTPTKPESDEKQPKQPMFGKRKVIWTETQWNSHVGECLSSEYIKTALVMPISRFFGGEYKKRGRMLTRNLNDAARTKNVVIFKLDNEDQFLVNWANDEAVRTMDGDMATIYGNHVAGKKASISDILKKRLIKVSGLNSSDIANCILRLKYIESDSQKRYFANLNVTQSYLLGRSIFEHVENKKPIVEDNDDTFVSSDVGTRTIFDILKNYANSIVEEYKDKIDDEEWDYTPHSDVSSYGLERVNLRYAKDNIKSNKIFDIEEAFSEVIGLDDVKNLIRKWKARLKVQEQKKDIGSNNTMTRHMMFKGNSGTGKTKMARIVADILYNMNILKTNKLVEVKRSDLVAGYVGQTATQTREVIESALDGVLFIDEAYSLSAGGEKDFGIEAINELVKMMDDNRDRLVVILAGYSKEMDDFLDKNDGLKSRIPNIIQFPDYEVDQLMQIAQGMYSAQRYELDEAAKDVLRSKLEAASHERNFGNGRYVRNLMEESINNQAYRLTQKKDYSPSEWNIILAEDIDAQLTEDIDTQMKGKEFDLEAVFNKIIGLDTVKEIIRAWKSEQEIQKKRKENGLPVDETKTMHMMFTGNPGTGKTTMARIVADILYNMNILKTNKLVEITRADLVGKYVGESAPQTRKKIEEALDGVLFIDEAYSLSRGGENDFGKEVIDELVKMMDENRDRLVVILAGYGDEMNNVLDSNAGLKSRISNIIEFPDYTVDELMQIAQEMYGALQYELDEEATDALRSKLEAASHEEHFGNGRTVRNIYEKSVSQQALRLSKKEVGKEELTKIIAEDINGIL</sequence>
<dbReference type="PANTHER" id="PTHR43392:SF2">
    <property type="entry name" value="AAA-TYPE ATPASE FAMILY PROTEIN _ ANKYRIN REPEAT FAMILY PROTEIN"/>
    <property type="match status" value="1"/>
</dbReference>
<comment type="similarity">
    <text evidence="1">Belongs to the CbxX/CfxQ family.</text>
</comment>
<dbReference type="FunFam" id="3.40.50.300:FF:000216">
    <property type="entry name" value="Type VII secretion ATPase EccA"/>
    <property type="match status" value="2"/>
</dbReference>
<dbReference type="SUPFAM" id="SSF52540">
    <property type="entry name" value="P-loop containing nucleoside triphosphate hydrolases"/>
    <property type="match status" value="2"/>
</dbReference>
<dbReference type="EMBL" id="CP060632">
    <property type="protein sequence ID" value="QNM00366.1"/>
    <property type="molecule type" value="Genomic_DNA"/>
</dbReference>
<dbReference type="InterPro" id="IPR027417">
    <property type="entry name" value="P-loop_NTPase"/>
</dbReference>